<organism evidence="3 4">
    <name type="scientific">Anaeramoeba flamelloides</name>
    <dbReference type="NCBI Taxonomy" id="1746091"/>
    <lineage>
        <taxon>Eukaryota</taxon>
        <taxon>Metamonada</taxon>
        <taxon>Anaeramoebidae</taxon>
        <taxon>Anaeramoeba</taxon>
    </lineage>
</organism>
<dbReference type="EMBL" id="JANTQA010000032">
    <property type="protein sequence ID" value="KAJ3439108.1"/>
    <property type="molecule type" value="Genomic_DNA"/>
</dbReference>
<feature type="region of interest" description="Disordered" evidence="2">
    <location>
        <begin position="470"/>
        <end position="528"/>
    </location>
</feature>
<dbReference type="Proteomes" id="UP001146793">
    <property type="component" value="Unassembled WGS sequence"/>
</dbReference>
<feature type="region of interest" description="Disordered" evidence="2">
    <location>
        <begin position="427"/>
        <end position="448"/>
    </location>
</feature>
<feature type="compositionally biased region" description="Low complexity" evidence="2">
    <location>
        <begin position="470"/>
        <end position="527"/>
    </location>
</feature>
<feature type="compositionally biased region" description="Low complexity" evidence="2">
    <location>
        <begin position="103"/>
        <end position="120"/>
    </location>
</feature>
<gene>
    <name evidence="3" type="ORF">M0812_15129</name>
</gene>
<feature type="region of interest" description="Disordered" evidence="2">
    <location>
        <begin position="780"/>
        <end position="806"/>
    </location>
</feature>
<feature type="coiled-coil region" evidence="1">
    <location>
        <begin position="262"/>
        <end position="372"/>
    </location>
</feature>
<evidence type="ECO:0000256" key="1">
    <source>
        <dbReference type="SAM" id="Coils"/>
    </source>
</evidence>
<name>A0AAV7ZBJ6_9EUKA</name>
<reference evidence="3" key="1">
    <citation type="submission" date="2022-08" db="EMBL/GenBank/DDBJ databases">
        <title>Novel sulphate-reducing endosymbionts in the free-living metamonad Anaeramoeba.</title>
        <authorList>
            <person name="Jerlstrom-Hultqvist J."/>
            <person name="Cepicka I."/>
            <person name="Gallot-Lavallee L."/>
            <person name="Salas-Leiva D."/>
            <person name="Curtis B.A."/>
            <person name="Zahonova K."/>
            <person name="Pipaliya S."/>
            <person name="Dacks J."/>
            <person name="Roger A.J."/>
        </authorList>
    </citation>
    <scope>NUCLEOTIDE SEQUENCE</scope>
    <source>
        <strain evidence="3">Busselton2</strain>
    </source>
</reference>
<sequence>MNKQKPKKDCIYQSPRNLYELFVNGFYQKNKNIGSKESVFSTAQSIWKTIRFDPIKIEQYLTDFGVKSQLNDLKLVITKKVKTPSLTNPDVGVSKPHMASLESNGNNSRDNNNSQQNTNNMNLGLNTKATYLRNGLDPISQEESNLVLNSKLTKIFQKNNLNFQTKKIKYKNQANVFLQVLIGAKSEAFVKILTQMKPSFRDALKLTAKYWLEIVALHQQYQEGLKRKRQTNSILYQTIEKVEFKLKLLTSLFEKLILFFQNEKLSNTNRQAIENKNKIVEQCDQEFVLIQKLFSIAKTRLRKRIYRQRALAKERKKKKLNENEKKNRKRTIIKINGRVVNTKSNSEHLKKNKNLKKNMNILNNNSTTMKNENKKIKFNQKEIPKEIKKEMQIEKNITNMKQSQNGNHNFVLEPKIVLEMGNNFIKNQNNKKNQNQNNTDNQNYLNNNYNNNQNNIYIINNINIHNITHTPNNNNNSLNNNNNNNNNNKNNNKENNNNNNNNNNTTTTNNNSDRNTTTTNNNDINKNNQEELEIDKIKKSQNQFQKFKNNFLDLESFFPNNITNNNIFKKNNSCGNSDNNNMQFEINMSNLLELDLSLPYDPNAYLLCFRLDNWDIIEQELQNKRNLGIETYPLNLEYLNQIKSELRKMNILNISSIIERFHLSKFLLRQIETQLLFTFPAILVRKGNLSLLLNLDCIKKKEMFISLFNLDFETIQNLNNTLSGQDENYKKKSRLKNNDFLNRFQFFNETEKEKINQKHKHMFFDWCNWYSILNNIDENNDNNQKNNNTNVTGNSGTTDNDINNSNTERNKYLNKKIYFSEIVKYFIQYIYSNSEKYKNGPQSIFINSKFNEYLYNDIFNDNLLNYNNIDSFNYILINDKQKEQNNLIFIEEFNFMKNYQNNNRTNISNNNLRNNSNVLNNKSMIKNKNNKYHGSNSTNKNNNHDDDNNDGEDSDDDTDSDFGYEYEYGYGYEHDNGYGFNNETNLEYQEMISNDKNSLNEFVKLYTDPYLCYFHTQISYMCELSVLYNKHTSLMSFSNLDYFSLDSNLIGPYKSLDNFLELTDFGRKINKNLNLKNFLEKIYICPTAFMFLNNDSSKNYFFDQFKRKHYLIPDNGHITISPRFSYYNFPNIQTIINDLIKVLRNSDQQKPILTLLTNGYENDVHPRSLLSLIYFGRLWKLLNLDMLNVMCYSPEQDFLNPINELSTFLKSKLNHNHNNNKNKNNDIGDIFKLDNKINSNISEFELENLIKNKYLEFIKNSISDLTFKNNKINFEIPSIKQNKTPFNDFENICIFLDNPKNFSKNHYDFSQFQNELFFLINHAERRPNLLSFFKCSNVNCNHCSMNPPKKSDFLQLLKLNDYKIPAPIVSKQFPDHYMSISNLIKYRKFSNKIPQEILNKEKEILIQENNKINQIFKNFSPNSFNNKENISIDDQEIDRKRKWNWAEQNDFYLNFGSLYKNTINN</sequence>
<feature type="region of interest" description="Disordered" evidence="2">
    <location>
        <begin position="86"/>
        <end position="120"/>
    </location>
</feature>
<feature type="compositionally biased region" description="Acidic residues" evidence="2">
    <location>
        <begin position="947"/>
        <end position="959"/>
    </location>
</feature>
<feature type="compositionally biased region" description="Low complexity" evidence="2">
    <location>
        <begin position="780"/>
        <end position="801"/>
    </location>
</feature>
<protein>
    <submittedName>
        <fullName evidence="3">Nnp-1 protein putative nuclear protein 1 nop52</fullName>
    </submittedName>
</protein>
<evidence type="ECO:0000313" key="3">
    <source>
        <dbReference type="EMBL" id="KAJ3439108.1"/>
    </source>
</evidence>
<keyword evidence="1" id="KW-0175">Coiled coil</keyword>
<proteinExistence type="predicted"/>
<feature type="region of interest" description="Disordered" evidence="2">
    <location>
        <begin position="927"/>
        <end position="959"/>
    </location>
</feature>
<comment type="caution">
    <text evidence="3">The sequence shown here is derived from an EMBL/GenBank/DDBJ whole genome shotgun (WGS) entry which is preliminary data.</text>
</comment>
<evidence type="ECO:0000313" key="4">
    <source>
        <dbReference type="Proteomes" id="UP001146793"/>
    </source>
</evidence>
<accession>A0AAV7ZBJ6</accession>
<evidence type="ECO:0000256" key="2">
    <source>
        <dbReference type="SAM" id="MobiDB-lite"/>
    </source>
</evidence>